<dbReference type="EMBL" id="JBANQN010000005">
    <property type="protein sequence ID" value="KAK6789707.1"/>
    <property type="molecule type" value="Genomic_DNA"/>
</dbReference>
<evidence type="ECO:0000313" key="2">
    <source>
        <dbReference type="EMBL" id="KAK6789707.1"/>
    </source>
</evidence>
<feature type="signal peptide" evidence="1">
    <location>
        <begin position="1"/>
        <end position="21"/>
    </location>
</feature>
<reference evidence="2 3" key="1">
    <citation type="submission" date="2024-02" db="EMBL/GenBank/DDBJ databases">
        <title>de novo genome assembly of Solanum bulbocastanum strain 11H21.</title>
        <authorList>
            <person name="Hosaka A.J."/>
        </authorList>
    </citation>
    <scope>NUCLEOTIDE SEQUENCE [LARGE SCALE GENOMIC DNA]</scope>
    <source>
        <tissue evidence="2">Young leaves</tissue>
    </source>
</reference>
<accession>A0AAN8TQW3</accession>
<name>A0AAN8TQW3_SOLBU</name>
<keyword evidence="3" id="KW-1185">Reference proteome</keyword>
<sequence>MQKKKNLILIMICMSGEVLEAGEGEREFTEISCLAIDTFNSQNNTKFKFVENLTVTTAIAAGYWLKKTSSQGDEYPPYSNADYKAPQ</sequence>
<dbReference type="Proteomes" id="UP001371456">
    <property type="component" value="Unassembled WGS sequence"/>
</dbReference>
<organism evidence="2 3">
    <name type="scientific">Solanum bulbocastanum</name>
    <name type="common">Wild potato</name>
    <dbReference type="NCBI Taxonomy" id="147425"/>
    <lineage>
        <taxon>Eukaryota</taxon>
        <taxon>Viridiplantae</taxon>
        <taxon>Streptophyta</taxon>
        <taxon>Embryophyta</taxon>
        <taxon>Tracheophyta</taxon>
        <taxon>Spermatophyta</taxon>
        <taxon>Magnoliopsida</taxon>
        <taxon>eudicotyledons</taxon>
        <taxon>Gunneridae</taxon>
        <taxon>Pentapetalae</taxon>
        <taxon>asterids</taxon>
        <taxon>lamiids</taxon>
        <taxon>Solanales</taxon>
        <taxon>Solanaceae</taxon>
        <taxon>Solanoideae</taxon>
        <taxon>Solaneae</taxon>
        <taxon>Solanum</taxon>
    </lineage>
</organism>
<comment type="caution">
    <text evidence="2">The sequence shown here is derived from an EMBL/GenBank/DDBJ whole genome shotgun (WGS) entry which is preliminary data.</text>
</comment>
<evidence type="ECO:0000256" key="1">
    <source>
        <dbReference type="SAM" id="SignalP"/>
    </source>
</evidence>
<protein>
    <submittedName>
        <fullName evidence="2">Uncharacterized protein</fullName>
    </submittedName>
</protein>
<dbReference type="AlphaFoldDB" id="A0AAN8TQW3"/>
<feature type="chain" id="PRO_5043032308" evidence="1">
    <location>
        <begin position="22"/>
        <end position="87"/>
    </location>
</feature>
<keyword evidence="1" id="KW-0732">Signal</keyword>
<proteinExistence type="predicted"/>
<gene>
    <name evidence="2" type="ORF">RDI58_013507</name>
</gene>
<evidence type="ECO:0000313" key="3">
    <source>
        <dbReference type="Proteomes" id="UP001371456"/>
    </source>
</evidence>